<keyword evidence="2 7" id="KW-0732">Signal</keyword>
<evidence type="ECO:0000256" key="2">
    <source>
        <dbReference type="ARBA" id="ARBA00022729"/>
    </source>
</evidence>
<protein>
    <submittedName>
        <fullName evidence="8">Glycoside hydrolase family 43 protein</fullName>
    </submittedName>
</protein>
<evidence type="ECO:0000256" key="6">
    <source>
        <dbReference type="SAM" id="MobiDB-lite"/>
    </source>
</evidence>
<dbReference type="Pfam" id="PF04616">
    <property type="entry name" value="Glyco_hydro_43"/>
    <property type="match status" value="1"/>
</dbReference>
<name>A0ABT3Q065_9BACT</name>
<dbReference type="Proteomes" id="UP001207337">
    <property type="component" value="Unassembled WGS sequence"/>
</dbReference>
<evidence type="ECO:0000313" key="8">
    <source>
        <dbReference type="EMBL" id="MCW9713509.1"/>
    </source>
</evidence>
<gene>
    <name evidence="8" type="ORF">LQ318_11405</name>
</gene>
<organism evidence="8 9">
    <name type="scientific">Fodinibius salicampi</name>
    <dbReference type="NCBI Taxonomy" id="1920655"/>
    <lineage>
        <taxon>Bacteria</taxon>
        <taxon>Pseudomonadati</taxon>
        <taxon>Balneolota</taxon>
        <taxon>Balneolia</taxon>
        <taxon>Balneolales</taxon>
        <taxon>Balneolaceae</taxon>
        <taxon>Fodinibius</taxon>
    </lineage>
</organism>
<dbReference type="PANTHER" id="PTHR43817:SF1">
    <property type="entry name" value="HYDROLASE, FAMILY 43, PUTATIVE (AFU_ORTHOLOGUE AFUA_3G01660)-RELATED"/>
    <property type="match status" value="1"/>
</dbReference>
<dbReference type="GO" id="GO:0016787">
    <property type="term" value="F:hydrolase activity"/>
    <property type="evidence" value="ECO:0007669"/>
    <property type="project" value="UniProtKB-KW"/>
</dbReference>
<dbReference type="EMBL" id="JAJNDC010000003">
    <property type="protein sequence ID" value="MCW9713509.1"/>
    <property type="molecule type" value="Genomic_DNA"/>
</dbReference>
<reference evidence="8 9" key="1">
    <citation type="submission" date="2021-11" db="EMBL/GenBank/DDBJ databases">
        <title>Aliifidinibius sp. nov., a new bacterium isolated from saline soil.</title>
        <authorList>
            <person name="Galisteo C."/>
            <person name="De La Haba R."/>
            <person name="Sanchez-Porro C."/>
            <person name="Ventosa A."/>
        </authorList>
    </citation>
    <scope>NUCLEOTIDE SEQUENCE [LARGE SCALE GENOMIC DNA]</scope>
    <source>
        <strain evidence="8 9">KACC 190600</strain>
    </source>
</reference>
<dbReference type="RefSeq" id="WP_265790248.1">
    <property type="nucleotide sequence ID" value="NZ_BAABRS010000003.1"/>
</dbReference>
<dbReference type="InterPro" id="IPR006710">
    <property type="entry name" value="Glyco_hydro_43"/>
</dbReference>
<dbReference type="Gene3D" id="2.115.10.20">
    <property type="entry name" value="Glycosyl hydrolase domain, family 43"/>
    <property type="match status" value="1"/>
</dbReference>
<dbReference type="InterPro" id="IPR023296">
    <property type="entry name" value="Glyco_hydro_beta-prop_sf"/>
</dbReference>
<evidence type="ECO:0000256" key="4">
    <source>
        <dbReference type="ARBA" id="ARBA00023295"/>
    </source>
</evidence>
<evidence type="ECO:0000313" key="9">
    <source>
        <dbReference type="Proteomes" id="UP001207337"/>
    </source>
</evidence>
<dbReference type="CDD" id="cd18820">
    <property type="entry name" value="GH43_LbAraf43-like"/>
    <property type="match status" value="1"/>
</dbReference>
<dbReference type="PANTHER" id="PTHR43817">
    <property type="entry name" value="GLYCOSYL HYDROLASE"/>
    <property type="match status" value="1"/>
</dbReference>
<comment type="similarity">
    <text evidence="1 5">Belongs to the glycosyl hydrolase 43 family.</text>
</comment>
<evidence type="ECO:0000256" key="5">
    <source>
        <dbReference type="RuleBase" id="RU361187"/>
    </source>
</evidence>
<keyword evidence="3 5" id="KW-0378">Hydrolase</keyword>
<keyword evidence="9" id="KW-1185">Reference proteome</keyword>
<dbReference type="SUPFAM" id="SSF75005">
    <property type="entry name" value="Arabinanase/levansucrase/invertase"/>
    <property type="match status" value="1"/>
</dbReference>
<keyword evidence="4 5" id="KW-0326">Glycosidase</keyword>
<comment type="caution">
    <text evidence="8">The sequence shown here is derived from an EMBL/GenBank/DDBJ whole genome shotgun (WGS) entry which is preliminary data.</text>
</comment>
<feature type="region of interest" description="Disordered" evidence="6">
    <location>
        <begin position="328"/>
        <end position="351"/>
    </location>
</feature>
<evidence type="ECO:0000256" key="1">
    <source>
        <dbReference type="ARBA" id="ARBA00009865"/>
    </source>
</evidence>
<feature type="chain" id="PRO_5045053118" evidence="7">
    <location>
        <begin position="21"/>
        <end position="351"/>
    </location>
</feature>
<proteinExistence type="inferred from homology"/>
<evidence type="ECO:0000256" key="3">
    <source>
        <dbReference type="ARBA" id="ARBA00022801"/>
    </source>
</evidence>
<evidence type="ECO:0000256" key="7">
    <source>
        <dbReference type="SAM" id="SignalP"/>
    </source>
</evidence>
<sequence length="351" mass="39326">MKVIVTLLLLISAFTGGAYGSTTYFEEDIDPCLLSNPVADGQDPWITKKDGYYYYIETRNGGLYISKSENLSDIKTDEKLVWELPESGWNKSNLWAPELHFIQGKWYIYYTAGKSGPPFIHQRSGVLVSETDDPMGGYIDKGQLYTGNNIQTKENNIWSIDLTVLEHNGQLYGIWSGWEDNRQTDKTPQHLYIAKMDNPWTISSNRVKISSPVEPWETGSELAINEGAQVLKNGDNLFIIYSASESWLPAYNLGQLRLIGEDPMNPDNWEKKGPVFEGTEDVHGVGHASFTTSPDGTEHWIAYHTKISPDPGWERVIHLQPFSWSRDGSPNFGDPVSGGISIPKPSGACKE</sequence>
<accession>A0ABT3Q065</accession>
<feature type="signal peptide" evidence="7">
    <location>
        <begin position="1"/>
        <end position="20"/>
    </location>
</feature>